<reference evidence="1 2" key="1">
    <citation type="journal article" date="2023" name="Science">
        <title>Complex scaffold remodeling in plant triterpene biosynthesis.</title>
        <authorList>
            <person name="De La Pena R."/>
            <person name="Hodgson H."/>
            <person name="Liu J.C."/>
            <person name="Stephenson M.J."/>
            <person name="Martin A.C."/>
            <person name="Owen C."/>
            <person name="Harkess A."/>
            <person name="Leebens-Mack J."/>
            <person name="Jimenez L.E."/>
            <person name="Osbourn A."/>
            <person name="Sattely E.S."/>
        </authorList>
    </citation>
    <scope>NUCLEOTIDE SEQUENCE [LARGE SCALE GENOMIC DNA]</scope>
    <source>
        <strain evidence="2">cv. JPN11</strain>
        <tissue evidence="1">Leaf</tissue>
    </source>
</reference>
<comment type="caution">
    <text evidence="1">The sequence shown here is derived from an EMBL/GenBank/DDBJ whole genome shotgun (WGS) entry which is preliminary data.</text>
</comment>
<keyword evidence="1" id="KW-0648">Protein biosynthesis</keyword>
<evidence type="ECO:0000313" key="2">
    <source>
        <dbReference type="Proteomes" id="UP001164539"/>
    </source>
</evidence>
<proteinExistence type="predicted"/>
<gene>
    <name evidence="1" type="ORF">OWV82_024005</name>
</gene>
<protein>
    <submittedName>
        <fullName evidence="1">Elongation factor 4</fullName>
    </submittedName>
</protein>
<accession>A0ACC1WP73</accession>
<keyword evidence="1" id="KW-0251">Elongation factor</keyword>
<dbReference type="EMBL" id="CM051407">
    <property type="protein sequence ID" value="KAJ4700661.1"/>
    <property type="molecule type" value="Genomic_DNA"/>
</dbReference>
<name>A0ACC1WP73_MELAZ</name>
<dbReference type="Proteomes" id="UP001164539">
    <property type="component" value="Chromosome 14"/>
</dbReference>
<organism evidence="1 2">
    <name type="scientific">Melia azedarach</name>
    <name type="common">Chinaberry tree</name>
    <dbReference type="NCBI Taxonomy" id="155640"/>
    <lineage>
        <taxon>Eukaryota</taxon>
        <taxon>Viridiplantae</taxon>
        <taxon>Streptophyta</taxon>
        <taxon>Embryophyta</taxon>
        <taxon>Tracheophyta</taxon>
        <taxon>Spermatophyta</taxon>
        <taxon>Magnoliopsida</taxon>
        <taxon>eudicotyledons</taxon>
        <taxon>Gunneridae</taxon>
        <taxon>Pentapetalae</taxon>
        <taxon>rosids</taxon>
        <taxon>malvids</taxon>
        <taxon>Sapindales</taxon>
        <taxon>Meliaceae</taxon>
        <taxon>Melia</taxon>
    </lineage>
</organism>
<evidence type="ECO:0000313" key="1">
    <source>
        <dbReference type="EMBL" id="KAJ4700661.1"/>
    </source>
</evidence>
<sequence>MGGHEAMEVAKTVMEVADVAWTAVECSHHFHGHHDHDNKSVDDQKETKPVATEEVESLKLENRRLRNLLEQNLKLLQNLSESPCLMNDCPPDLYGRLMTTIESEEFLTRLKSIHAASVDGTGNKFPFKKATEEDVRSAGILININQEEPSWWVWVTDEMVPSNVEEWSGIDDDSYVVVSEEHVVDGVANFMAKCVLSNPKAQNLAPEELQKILAKALGGVSKLKKIFNIWHAGKMFYCLSTWGLALTGLYQSRAVLKLAAMGVHTSSKVVLKAL</sequence>
<keyword evidence="2" id="KW-1185">Reference proteome</keyword>